<dbReference type="EMBL" id="LNFP01001327">
    <property type="protein sequence ID" value="KUF86730.1"/>
    <property type="molecule type" value="Genomic_DNA"/>
</dbReference>
<evidence type="ECO:0000313" key="3">
    <source>
        <dbReference type="Proteomes" id="UP000054636"/>
    </source>
</evidence>
<organism evidence="2 3">
    <name type="scientific">Phytophthora nicotianae</name>
    <name type="common">Potato buckeye rot agent</name>
    <name type="synonym">Phytophthora parasitica</name>
    <dbReference type="NCBI Taxonomy" id="4792"/>
    <lineage>
        <taxon>Eukaryota</taxon>
        <taxon>Sar</taxon>
        <taxon>Stramenopiles</taxon>
        <taxon>Oomycota</taxon>
        <taxon>Peronosporomycetes</taxon>
        <taxon>Peronosporales</taxon>
        <taxon>Peronosporaceae</taxon>
        <taxon>Phytophthora</taxon>
    </lineage>
</organism>
<dbReference type="Proteomes" id="UP000054636">
    <property type="component" value="Unassembled WGS sequence"/>
</dbReference>
<proteinExistence type="predicted"/>
<dbReference type="AlphaFoldDB" id="A0A0W8CRM0"/>
<comment type="caution">
    <text evidence="2">The sequence shown here is derived from an EMBL/GenBank/DDBJ whole genome shotgun (WGS) entry which is preliminary data.</text>
</comment>
<gene>
    <name evidence="2" type="ORF">AM588_10002447</name>
</gene>
<evidence type="ECO:0008006" key="4">
    <source>
        <dbReference type="Google" id="ProtNLM"/>
    </source>
</evidence>
<protein>
    <recommendedName>
        <fullName evidence="4">PH domain-containing protein</fullName>
    </recommendedName>
</protein>
<name>A0A0W8CRM0_PHYNI</name>
<sequence>MECIEASSSTVASSTDSRAMDVSMTRPRWKKALSLGSTASSADTDRCTDLDELDLEALAADGVLTLNPKTGIYSGWVHVSTSGPDKVAFAKRFCRLEELVCKFYVSSEDAEQRAQPVGRHVIISVRRVHTHNKTFAFTDYEDRTVLLHTCIGADFEHWYGTFAAIIKATQVAKTHNSSATRRTTAFTPTARVGRNHRAAEERLRALTMPELNSPLNSTASDRPQGRELPPIAVDENDPERTHTVWLYIQAPWWRQLLQKRIRRYFVFSGANVSCFSVNKEGKRATFSHTITSCVYNSEQDATSIELEYGNTHRKLRLCGTNDGRNAVVATAKYIQNALELST</sequence>
<evidence type="ECO:0000256" key="1">
    <source>
        <dbReference type="SAM" id="MobiDB-lite"/>
    </source>
</evidence>
<evidence type="ECO:0000313" key="2">
    <source>
        <dbReference type="EMBL" id="KUF86730.1"/>
    </source>
</evidence>
<reference evidence="2 3" key="1">
    <citation type="submission" date="2015-11" db="EMBL/GenBank/DDBJ databases">
        <title>Genomes and virulence difference between two physiological races of Phytophthora nicotianae.</title>
        <authorList>
            <person name="Liu H."/>
            <person name="Ma X."/>
            <person name="Yu H."/>
            <person name="Fang D."/>
            <person name="Li Y."/>
            <person name="Wang X."/>
            <person name="Wang W."/>
            <person name="Dong Y."/>
            <person name="Xiao B."/>
        </authorList>
    </citation>
    <scope>NUCLEOTIDE SEQUENCE [LARGE SCALE GENOMIC DNA]</scope>
    <source>
        <strain evidence="3">race 1</strain>
    </source>
</reference>
<accession>A0A0W8CRM0</accession>
<feature type="region of interest" description="Disordered" evidence="1">
    <location>
        <begin position="212"/>
        <end position="234"/>
    </location>
</feature>